<protein>
    <recommendedName>
        <fullName evidence="4">Transmembrane protein (PGPGW)</fullName>
    </recommendedName>
</protein>
<dbReference type="EMBL" id="HG938353">
    <property type="protein sequence ID" value="CDN47648.1"/>
    <property type="molecule type" value="Genomic_DNA"/>
</dbReference>
<gene>
    <name evidence="2" type="ORF">RG540_CH14700</name>
</gene>
<evidence type="ECO:0008006" key="4">
    <source>
        <dbReference type="Google" id="ProtNLM"/>
    </source>
</evidence>
<evidence type="ECO:0000313" key="2">
    <source>
        <dbReference type="EMBL" id="CDN47648.1"/>
    </source>
</evidence>
<dbReference type="AlphaFoldDB" id="A0A068SN36"/>
<keyword evidence="1" id="KW-0812">Transmembrane</keyword>
<dbReference type="OrthoDB" id="5959103at2"/>
<feature type="transmembrane region" description="Helical" evidence="1">
    <location>
        <begin position="36"/>
        <end position="59"/>
    </location>
</feature>
<keyword evidence="1" id="KW-0472">Membrane</keyword>
<evidence type="ECO:0000256" key="1">
    <source>
        <dbReference type="SAM" id="Phobius"/>
    </source>
</evidence>
<dbReference type="eggNOG" id="ENOG5033A97">
    <property type="taxonomic scope" value="Bacteria"/>
</dbReference>
<dbReference type="HOGENOM" id="CLU_183786_0_0_5"/>
<accession>A0A068SN36</accession>
<dbReference type="KEGG" id="ngg:RG540_CH14700"/>
<dbReference type="Proteomes" id="UP000028181">
    <property type="component" value="Chromosome I"/>
</dbReference>
<dbReference type="PATRIC" id="fig|1028800.3.peg.1482"/>
<organism evidence="2 3">
    <name type="scientific">Neorhizobium galegae bv. orientalis str. HAMBI 540</name>
    <dbReference type="NCBI Taxonomy" id="1028800"/>
    <lineage>
        <taxon>Bacteria</taxon>
        <taxon>Pseudomonadati</taxon>
        <taxon>Pseudomonadota</taxon>
        <taxon>Alphaproteobacteria</taxon>
        <taxon>Hyphomicrobiales</taxon>
        <taxon>Rhizobiaceae</taxon>
        <taxon>Rhizobium/Agrobacterium group</taxon>
        <taxon>Neorhizobium</taxon>
    </lineage>
</organism>
<sequence>MAGERKSTRFGMDPQSGKLALGSVQIPMPRSRIGRVIVGLVLIFCGLLGFLPILGFWMLPLGFLVLSHDLPFVRRQRRRIALWWARRRGRKAEQR</sequence>
<reference evidence="3" key="1">
    <citation type="journal article" date="2014" name="BMC Genomics">
        <title>Genome sequencing of two Neorhizobium galegae strains reveals a noeT gene responsible for the unusual acetylation of the nodulation factors.</title>
        <authorList>
            <person name="Osterman J."/>
            <person name="Marsh J."/>
            <person name="Laine P.K."/>
            <person name="Zeng Z."/>
            <person name="Alatalo E."/>
            <person name="Sullivan J.T."/>
            <person name="Young J.P."/>
            <person name="Thomas-Oates J."/>
            <person name="Paulin L."/>
            <person name="Lindstrom K."/>
        </authorList>
    </citation>
    <scope>NUCLEOTIDE SEQUENCE [LARGE SCALE GENOMIC DNA]</scope>
    <source>
        <strain evidence="3">HAMBI 540</strain>
    </source>
</reference>
<keyword evidence="3" id="KW-1185">Reference proteome</keyword>
<name>A0A068SN36_NEOGA</name>
<evidence type="ECO:0000313" key="3">
    <source>
        <dbReference type="Proteomes" id="UP000028181"/>
    </source>
</evidence>
<keyword evidence="1" id="KW-1133">Transmembrane helix</keyword>
<proteinExistence type="predicted"/>